<gene>
    <name evidence="2" type="ORF">FC72_GL001048</name>
</gene>
<dbReference type="SUPFAM" id="SSF55856">
    <property type="entry name" value="Cytochrome b5-like heme/steroid binding domain"/>
    <property type="match status" value="1"/>
</dbReference>
<evidence type="ECO:0000259" key="1">
    <source>
        <dbReference type="SMART" id="SM01117"/>
    </source>
</evidence>
<protein>
    <recommendedName>
        <fullName evidence="1">Cytochrome b5 heme-binding domain-containing protein</fullName>
    </recommendedName>
</protein>
<accession>A0A0R1IXC9</accession>
<dbReference type="Proteomes" id="UP000050929">
    <property type="component" value="Unassembled WGS sequence"/>
</dbReference>
<sequence length="91" mass="10128">MKLRKTIVWEESIMADKEFTLEELKKYDGQNGNKAYVAIDGVVYDMTDVKPWAGGKHHGNTAGNDLSDIIIHAPHKKSVLPKLPVVGKLVK</sequence>
<dbReference type="Pfam" id="PF00173">
    <property type="entry name" value="Cyt-b5"/>
    <property type="match status" value="1"/>
</dbReference>
<dbReference type="SMART" id="SM01117">
    <property type="entry name" value="Cyt-b5"/>
    <property type="match status" value="1"/>
</dbReference>
<dbReference type="EMBL" id="AZDG01000020">
    <property type="protein sequence ID" value="KRK63917.1"/>
    <property type="molecule type" value="Genomic_DNA"/>
</dbReference>
<dbReference type="PATRIC" id="fig|1423811.3.peg.1061"/>
<dbReference type="InterPro" id="IPR001199">
    <property type="entry name" value="Cyt_B5-like_heme/steroid-bd"/>
</dbReference>
<name>A0A0R1IXC9_9LACO</name>
<keyword evidence="3" id="KW-1185">Reference proteome</keyword>
<proteinExistence type="predicted"/>
<organism evidence="2 3">
    <name type="scientific">Companilactobacillus tucceti DSM 20183</name>
    <dbReference type="NCBI Taxonomy" id="1423811"/>
    <lineage>
        <taxon>Bacteria</taxon>
        <taxon>Bacillati</taxon>
        <taxon>Bacillota</taxon>
        <taxon>Bacilli</taxon>
        <taxon>Lactobacillales</taxon>
        <taxon>Lactobacillaceae</taxon>
        <taxon>Companilactobacillus</taxon>
    </lineage>
</organism>
<feature type="domain" description="Cytochrome b5 heme-binding" evidence="1">
    <location>
        <begin position="19"/>
        <end position="90"/>
    </location>
</feature>
<comment type="caution">
    <text evidence="2">The sequence shown here is derived from an EMBL/GenBank/DDBJ whole genome shotgun (WGS) entry which is preliminary data.</text>
</comment>
<evidence type="ECO:0000313" key="3">
    <source>
        <dbReference type="Proteomes" id="UP000050929"/>
    </source>
</evidence>
<dbReference type="InterPro" id="IPR036400">
    <property type="entry name" value="Cyt_B5-like_heme/steroid_sf"/>
</dbReference>
<dbReference type="Gene3D" id="3.10.120.10">
    <property type="entry name" value="Cytochrome b5-like heme/steroid binding domain"/>
    <property type="match status" value="1"/>
</dbReference>
<reference evidence="2 3" key="1">
    <citation type="journal article" date="2015" name="Genome Announc.">
        <title>Expanding the biotechnology potential of lactobacilli through comparative genomics of 213 strains and associated genera.</title>
        <authorList>
            <person name="Sun Z."/>
            <person name="Harris H.M."/>
            <person name="McCann A."/>
            <person name="Guo C."/>
            <person name="Argimon S."/>
            <person name="Zhang W."/>
            <person name="Yang X."/>
            <person name="Jeffery I.B."/>
            <person name="Cooney J.C."/>
            <person name="Kagawa T.F."/>
            <person name="Liu W."/>
            <person name="Song Y."/>
            <person name="Salvetti E."/>
            <person name="Wrobel A."/>
            <person name="Rasinkangas P."/>
            <person name="Parkhill J."/>
            <person name="Rea M.C."/>
            <person name="O'Sullivan O."/>
            <person name="Ritari J."/>
            <person name="Douillard F.P."/>
            <person name="Paul Ross R."/>
            <person name="Yang R."/>
            <person name="Briner A.E."/>
            <person name="Felis G.E."/>
            <person name="de Vos W.M."/>
            <person name="Barrangou R."/>
            <person name="Klaenhammer T.R."/>
            <person name="Caufield P.W."/>
            <person name="Cui Y."/>
            <person name="Zhang H."/>
            <person name="O'Toole P.W."/>
        </authorList>
    </citation>
    <scope>NUCLEOTIDE SEQUENCE [LARGE SCALE GENOMIC DNA]</scope>
    <source>
        <strain evidence="2 3">DSM 20183</strain>
    </source>
</reference>
<evidence type="ECO:0000313" key="2">
    <source>
        <dbReference type="EMBL" id="KRK63917.1"/>
    </source>
</evidence>
<dbReference type="AlphaFoldDB" id="A0A0R1IXC9"/>